<feature type="region of interest" description="Disordered" evidence="1">
    <location>
        <begin position="196"/>
        <end position="225"/>
    </location>
</feature>
<proteinExistence type="predicted"/>
<protein>
    <submittedName>
        <fullName evidence="2">Uncharacterized protein</fullName>
    </submittedName>
</protein>
<organism evidence="2 3">
    <name type="scientific">Rhipicephalus microplus</name>
    <name type="common">Cattle tick</name>
    <name type="synonym">Boophilus microplus</name>
    <dbReference type="NCBI Taxonomy" id="6941"/>
    <lineage>
        <taxon>Eukaryota</taxon>
        <taxon>Metazoa</taxon>
        <taxon>Ecdysozoa</taxon>
        <taxon>Arthropoda</taxon>
        <taxon>Chelicerata</taxon>
        <taxon>Arachnida</taxon>
        <taxon>Acari</taxon>
        <taxon>Parasitiformes</taxon>
        <taxon>Ixodida</taxon>
        <taxon>Ixodoidea</taxon>
        <taxon>Ixodidae</taxon>
        <taxon>Rhipicephalinae</taxon>
        <taxon>Rhipicephalus</taxon>
        <taxon>Boophilus</taxon>
    </lineage>
</organism>
<dbReference type="Proteomes" id="UP000821866">
    <property type="component" value="Chromosome 6"/>
</dbReference>
<comment type="caution">
    <text evidence="2">The sequence shown here is derived from an EMBL/GenBank/DDBJ whole genome shotgun (WGS) entry which is preliminary data.</text>
</comment>
<gene>
    <name evidence="2" type="ORF">HPB51_025455</name>
</gene>
<evidence type="ECO:0000313" key="3">
    <source>
        <dbReference type="Proteomes" id="UP000821866"/>
    </source>
</evidence>
<name>A0A9J6DRP4_RHIMP</name>
<feature type="compositionally biased region" description="Polar residues" evidence="1">
    <location>
        <begin position="215"/>
        <end position="225"/>
    </location>
</feature>
<evidence type="ECO:0000256" key="1">
    <source>
        <dbReference type="SAM" id="MobiDB-lite"/>
    </source>
</evidence>
<accession>A0A9J6DRP4</accession>
<keyword evidence="3" id="KW-1185">Reference proteome</keyword>
<dbReference type="AlphaFoldDB" id="A0A9J6DRP4"/>
<sequence length="225" mass="25382">MASHDNNDNEPPAFRIPWQPYFQPTFFAGHGAEDVVLCLRSYQRHCRTLLTRKSRRITPKFGSLPNVTNVTSLDLHPTPSDLASIIRQVVHEELDLREVASLPVPNVREPSAPCDLSATTINAASLDAYNYTPRPRGPSRTMRPYYSLDHTYARRPPTGYQAWNGRAIHRSVDISAPGERPISFNCGIRGNIARFRPDRHRTAAPSDGRPRSFYGRSNQHVVETP</sequence>
<dbReference type="EMBL" id="JABSTU010000008">
    <property type="protein sequence ID" value="KAH8024536.1"/>
    <property type="molecule type" value="Genomic_DNA"/>
</dbReference>
<evidence type="ECO:0000313" key="2">
    <source>
        <dbReference type="EMBL" id="KAH8024536.1"/>
    </source>
</evidence>
<reference evidence="2" key="2">
    <citation type="submission" date="2021-09" db="EMBL/GenBank/DDBJ databases">
        <authorList>
            <person name="Jia N."/>
            <person name="Wang J."/>
            <person name="Shi W."/>
            <person name="Du L."/>
            <person name="Sun Y."/>
            <person name="Zhan W."/>
            <person name="Jiang J."/>
            <person name="Wang Q."/>
            <person name="Zhang B."/>
            <person name="Ji P."/>
            <person name="Sakyi L.B."/>
            <person name="Cui X."/>
            <person name="Yuan T."/>
            <person name="Jiang B."/>
            <person name="Yang W."/>
            <person name="Lam T.T.-Y."/>
            <person name="Chang Q."/>
            <person name="Ding S."/>
            <person name="Wang X."/>
            <person name="Zhu J."/>
            <person name="Ruan X."/>
            <person name="Zhao L."/>
            <person name="Wei J."/>
            <person name="Que T."/>
            <person name="Du C."/>
            <person name="Cheng J."/>
            <person name="Dai P."/>
            <person name="Han X."/>
            <person name="Huang E."/>
            <person name="Gao Y."/>
            <person name="Liu J."/>
            <person name="Shao H."/>
            <person name="Ye R."/>
            <person name="Li L."/>
            <person name="Wei W."/>
            <person name="Wang X."/>
            <person name="Wang C."/>
            <person name="Huo Q."/>
            <person name="Li W."/>
            <person name="Guo W."/>
            <person name="Chen H."/>
            <person name="Chen S."/>
            <person name="Zhou L."/>
            <person name="Zhou L."/>
            <person name="Ni X."/>
            <person name="Tian J."/>
            <person name="Zhou Y."/>
            <person name="Sheng Y."/>
            <person name="Liu T."/>
            <person name="Pan Y."/>
            <person name="Xia L."/>
            <person name="Li J."/>
            <person name="Zhao F."/>
            <person name="Cao W."/>
        </authorList>
    </citation>
    <scope>NUCLEOTIDE SEQUENCE</scope>
    <source>
        <strain evidence="2">Rmic-2018</strain>
        <tissue evidence="2">Larvae</tissue>
    </source>
</reference>
<reference evidence="2" key="1">
    <citation type="journal article" date="2020" name="Cell">
        <title>Large-Scale Comparative Analyses of Tick Genomes Elucidate Their Genetic Diversity and Vector Capacities.</title>
        <authorList>
            <consortium name="Tick Genome and Microbiome Consortium (TIGMIC)"/>
            <person name="Jia N."/>
            <person name="Wang J."/>
            <person name="Shi W."/>
            <person name="Du L."/>
            <person name="Sun Y."/>
            <person name="Zhan W."/>
            <person name="Jiang J.F."/>
            <person name="Wang Q."/>
            <person name="Zhang B."/>
            <person name="Ji P."/>
            <person name="Bell-Sakyi L."/>
            <person name="Cui X.M."/>
            <person name="Yuan T.T."/>
            <person name="Jiang B.G."/>
            <person name="Yang W.F."/>
            <person name="Lam T.T."/>
            <person name="Chang Q.C."/>
            <person name="Ding S.J."/>
            <person name="Wang X.J."/>
            <person name="Zhu J.G."/>
            <person name="Ruan X.D."/>
            <person name="Zhao L."/>
            <person name="Wei J.T."/>
            <person name="Ye R.Z."/>
            <person name="Que T.C."/>
            <person name="Du C.H."/>
            <person name="Zhou Y.H."/>
            <person name="Cheng J.X."/>
            <person name="Dai P.F."/>
            <person name="Guo W.B."/>
            <person name="Han X.H."/>
            <person name="Huang E.J."/>
            <person name="Li L.F."/>
            <person name="Wei W."/>
            <person name="Gao Y.C."/>
            <person name="Liu J.Z."/>
            <person name="Shao H.Z."/>
            <person name="Wang X."/>
            <person name="Wang C.C."/>
            <person name="Yang T.C."/>
            <person name="Huo Q.B."/>
            <person name="Li W."/>
            <person name="Chen H.Y."/>
            <person name="Chen S.E."/>
            <person name="Zhou L.G."/>
            <person name="Ni X.B."/>
            <person name="Tian J.H."/>
            <person name="Sheng Y."/>
            <person name="Liu T."/>
            <person name="Pan Y.S."/>
            <person name="Xia L.Y."/>
            <person name="Li J."/>
            <person name="Zhao F."/>
            <person name="Cao W.C."/>
        </authorList>
    </citation>
    <scope>NUCLEOTIDE SEQUENCE</scope>
    <source>
        <strain evidence="2">Rmic-2018</strain>
    </source>
</reference>